<evidence type="ECO:0000313" key="3">
    <source>
        <dbReference type="Proteomes" id="UP001064489"/>
    </source>
</evidence>
<proteinExistence type="predicted"/>
<reference evidence="2" key="2">
    <citation type="submission" date="2023-02" db="EMBL/GenBank/DDBJ databases">
        <authorList>
            <person name="Swenson N.G."/>
            <person name="Wegrzyn J.L."/>
            <person name="Mcevoy S.L."/>
        </authorList>
    </citation>
    <scope>NUCLEOTIDE SEQUENCE</scope>
    <source>
        <strain evidence="2">91603</strain>
        <tissue evidence="2">Leaf</tissue>
    </source>
</reference>
<dbReference type="Proteomes" id="UP001064489">
    <property type="component" value="Chromosome 11"/>
</dbReference>
<keyword evidence="1" id="KW-0472">Membrane</keyword>
<keyword evidence="1" id="KW-0812">Transmembrane</keyword>
<evidence type="ECO:0000256" key="1">
    <source>
        <dbReference type="SAM" id="Phobius"/>
    </source>
</evidence>
<feature type="transmembrane region" description="Helical" evidence="1">
    <location>
        <begin position="6"/>
        <end position="24"/>
    </location>
</feature>
<name>A0AAD5NGE6_ACENE</name>
<organism evidence="2 3">
    <name type="scientific">Acer negundo</name>
    <name type="common">Box elder</name>
    <dbReference type="NCBI Taxonomy" id="4023"/>
    <lineage>
        <taxon>Eukaryota</taxon>
        <taxon>Viridiplantae</taxon>
        <taxon>Streptophyta</taxon>
        <taxon>Embryophyta</taxon>
        <taxon>Tracheophyta</taxon>
        <taxon>Spermatophyta</taxon>
        <taxon>Magnoliopsida</taxon>
        <taxon>eudicotyledons</taxon>
        <taxon>Gunneridae</taxon>
        <taxon>Pentapetalae</taxon>
        <taxon>rosids</taxon>
        <taxon>malvids</taxon>
        <taxon>Sapindales</taxon>
        <taxon>Sapindaceae</taxon>
        <taxon>Hippocastanoideae</taxon>
        <taxon>Acereae</taxon>
        <taxon>Acer</taxon>
    </lineage>
</organism>
<keyword evidence="1" id="KW-1133">Transmembrane helix</keyword>
<dbReference type="AlphaFoldDB" id="A0AAD5NGE6"/>
<protein>
    <submittedName>
        <fullName evidence="2">Uncharacterized protein</fullName>
    </submittedName>
</protein>
<sequence length="80" mass="9252">MLLSNSIIIFFTILLNWFIDLSGFKCAKPTGFQWCYDISDNHGNIPRLFSCSVGSKFGTTTSLYKVDVTVFSWECYKTFW</sequence>
<dbReference type="EMBL" id="JAJSOW010000108">
    <property type="protein sequence ID" value="KAI9154640.1"/>
    <property type="molecule type" value="Genomic_DNA"/>
</dbReference>
<accession>A0AAD5NGE6</accession>
<reference evidence="2" key="1">
    <citation type="journal article" date="2022" name="Plant J.">
        <title>Strategies of tolerance reflected in two North American maple genomes.</title>
        <authorList>
            <person name="McEvoy S.L."/>
            <person name="Sezen U.U."/>
            <person name="Trouern-Trend A."/>
            <person name="McMahon S.M."/>
            <person name="Schaberg P.G."/>
            <person name="Yang J."/>
            <person name="Wegrzyn J.L."/>
            <person name="Swenson N.G."/>
        </authorList>
    </citation>
    <scope>NUCLEOTIDE SEQUENCE</scope>
    <source>
        <strain evidence="2">91603</strain>
    </source>
</reference>
<keyword evidence="3" id="KW-1185">Reference proteome</keyword>
<gene>
    <name evidence="2" type="ORF">LWI28_029234</name>
</gene>
<evidence type="ECO:0000313" key="2">
    <source>
        <dbReference type="EMBL" id="KAI9154640.1"/>
    </source>
</evidence>
<comment type="caution">
    <text evidence="2">The sequence shown here is derived from an EMBL/GenBank/DDBJ whole genome shotgun (WGS) entry which is preliminary data.</text>
</comment>